<gene>
    <name evidence="1" type="ORF">HL587_16280</name>
</gene>
<name>A0A7A6T8L1_ECOLX</name>
<reference evidence="1" key="2">
    <citation type="submission" date="2019-09" db="EMBL/GenBank/DDBJ databases">
        <authorList>
            <consortium name="NCBI Pathogen Detection Project"/>
        </authorList>
    </citation>
    <scope>NUCLEOTIDE SEQUENCE</scope>
    <source>
        <strain evidence="1">EC00593</strain>
    </source>
</reference>
<organism evidence="1">
    <name type="scientific">Escherichia coli</name>
    <dbReference type="NCBI Taxonomy" id="562"/>
    <lineage>
        <taxon>Bacteria</taxon>
        <taxon>Pseudomonadati</taxon>
        <taxon>Pseudomonadota</taxon>
        <taxon>Gammaproteobacteria</taxon>
        <taxon>Enterobacterales</taxon>
        <taxon>Enterobacteriaceae</taxon>
        <taxon>Escherichia</taxon>
    </lineage>
</organism>
<dbReference type="EMBL" id="DABHAH010000012">
    <property type="protein sequence ID" value="HAJ1056908.1"/>
    <property type="molecule type" value="Genomic_DNA"/>
</dbReference>
<proteinExistence type="predicted"/>
<protein>
    <submittedName>
        <fullName evidence="1">Uncharacterized protein</fullName>
    </submittedName>
</protein>
<sequence length="59" mass="7077">MLMALTRSYYVSMKFAFLNMSSGYVYRIDTFQPYVDKALFFKHVAGICLWHRHFLAMCR</sequence>
<dbReference type="AlphaFoldDB" id="A0A7A6T8L1"/>
<accession>A0A7A6T8L1</accession>
<comment type="caution">
    <text evidence="1">The sequence shown here is derived from an EMBL/GenBank/DDBJ whole genome shotgun (WGS) entry which is preliminary data.</text>
</comment>
<reference evidence="1" key="1">
    <citation type="journal article" date="2018" name="Genome Biol.">
        <title>SKESA: strategic k-mer extension for scrupulous assemblies.</title>
        <authorList>
            <person name="Souvorov A."/>
            <person name="Agarwala R."/>
            <person name="Lipman D.J."/>
        </authorList>
    </citation>
    <scope>NUCLEOTIDE SEQUENCE</scope>
    <source>
        <strain evidence="1">EC00593</strain>
    </source>
</reference>
<evidence type="ECO:0000313" key="1">
    <source>
        <dbReference type="EMBL" id="HAJ1056908.1"/>
    </source>
</evidence>